<dbReference type="Proteomes" id="UP000620104">
    <property type="component" value="Unassembled WGS sequence"/>
</dbReference>
<accession>A0A8H3TZ72</accession>
<protein>
    <recommendedName>
        <fullName evidence="3">Protein HRI1</fullName>
    </recommendedName>
</protein>
<sequence length="267" mass="29673">MPAIQPRASTRVSIQWQDDPPIEETETLVLTFPTHYLDLRVYLAGHPQHGHIQWAQAGDVKLIHAADAADDDNHAAAANLPSLEFIPRINSVPPPPSHIPKLADQASFETLPNGDVQEFGSMFNPDRMRNESYIEVWRRMGLRSLHDDDDGGGGGGHVPALRVEQQSFSSSQDATAVHAFIGHIGQFALGIARIEAPERDRFIAWREAYDFESRGWRRVVSVGQDEELVRYVPSIARFLSRADASRQGTGLSLDGEGEEWTVLYASE</sequence>
<gene>
    <name evidence="1" type="ORF">NliqN6_6229</name>
</gene>
<evidence type="ECO:0000313" key="2">
    <source>
        <dbReference type="Proteomes" id="UP000620104"/>
    </source>
</evidence>
<dbReference type="AlphaFoldDB" id="A0A8H3TZ72"/>
<reference evidence="1" key="1">
    <citation type="submission" date="2020-07" db="EMBL/GenBank/DDBJ databases">
        <title>Draft Genome Sequence of a Deep-Sea Yeast, Naganishia (Cryptococcus) liquefaciens strain N6.</title>
        <authorList>
            <person name="Han Y.W."/>
            <person name="Kajitani R."/>
            <person name="Morimoto H."/>
            <person name="Parhat M."/>
            <person name="Tsubouchi H."/>
            <person name="Bakenova O."/>
            <person name="Ogata M."/>
            <person name="Argunhan B."/>
            <person name="Aoki R."/>
            <person name="Kajiwara S."/>
            <person name="Itoh T."/>
            <person name="Iwasaki H."/>
        </authorList>
    </citation>
    <scope>NUCLEOTIDE SEQUENCE</scope>
    <source>
        <strain evidence="1">N6</strain>
    </source>
</reference>
<dbReference type="EMBL" id="BLZA01000049">
    <property type="protein sequence ID" value="GHJ89827.1"/>
    <property type="molecule type" value="Genomic_DNA"/>
</dbReference>
<proteinExistence type="predicted"/>
<dbReference type="Pfam" id="PF16815">
    <property type="entry name" value="HRI1"/>
    <property type="match status" value="1"/>
</dbReference>
<evidence type="ECO:0008006" key="3">
    <source>
        <dbReference type="Google" id="ProtNLM"/>
    </source>
</evidence>
<organism evidence="1 2">
    <name type="scientific">Naganishia liquefaciens</name>
    <dbReference type="NCBI Taxonomy" id="104408"/>
    <lineage>
        <taxon>Eukaryota</taxon>
        <taxon>Fungi</taxon>
        <taxon>Dikarya</taxon>
        <taxon>Basidiomycota</taxon>
        <taxon>Agaricomycotina</taxon>
        <taxon>Tremellomycetes</taxon>
        <taxon>Filobasidiales</taxon>
        <taxon>Filobasidiaceae</taxon>
        <taxon>Naganishia</taxon>
    </lineage>
</organism>
<evidence type="ECO:0000313" key="1">
    <source>
        <dbReference type="EMBL" id="GHJ89827.1"/>
    </source>
</evidence>
<dbReference type="OrthoDB" id="4045395at2759"/>
<name>A0A8H3TZ72_9TREE</name>
<dbReference type="InterPro" id="IPR043047">
    <property type="entry name" value="Hri1_N_sf"/>
</dbReference>
<keyword evidence="2" id="KW-1185">Reference proteome</keyword>
<dbReference type="Gene3D" id="2.40.128.320">
    <property type="entry name" value="Protein HRI1, N-terminal domain"/>
    <property type="match status" value="1"/>
</dbReference>
<comment type="caution">
    <text evidence="1">The sequence shown here is derived from an EMBL/GenBank/DDBJ whole genome shotgun (WGS) entry which is preliminary data.</text>
</comment>
<dbReference type="InterPro" id="IPR031818">
    <property type="entry name" value="Hri1"/>
</dbReference>